<feature type="transmembrane region" description="Helical" evidence="6">
    <location>
        <begin position="102"/>
        <end position="123"/>
    </location>
</feature>
<reference evidence="7 8" key="1">
    <citation type="submission" date="2019-03" db="EMBL/GenBank/DDBJ databases">
        <title>Genomic Encyclopedia of Type Strains, Phase IV (KMG-IV): sequencing the most valuable type-strain genomes for metagenomic binning, comparative biology and taxonomic classification.</title>
        <authorList>
            <person name="Goeker M."/>
        </authorList>
    </citation>
    <scope>NUCLEOTIDE SEQUENCE [LARGE SCALE GENOMIC DNA]</scope>
    <source>
        <strain evidence="7 8">DSM 654</strain>
    </source>
</reference>
<sequence>MTRSPWAWVPSLYFAQGIPYVVVMTLSVVLYKNLGISNTDIALYTSWLYLPWVLKPLWSPLAELFGTKRRWITALQFIIGAALAGVALTVPTDKVFQMSLAVLWLMAFTSASHDIAADGYYMLALPQHRQAALVGVRSTFYRLANIAGQGGLVYLAGELSERTGSVVDAWSLVFWLLGALFIGLAAWHSFVLPHPAADTPGAGRRAARGLLAEFFAVFAGFFAKPGIAVILGFLLLYRFPEAQLLKLASPFLLDTVDKGGLGLSTKAVGFAYGTVGIGALTLGGLVGGWVISRVGLKRALWPLVLAMHVPNLAFLALALTHPASLAVISAALAVEQFGYGLGFTAYLMYMIHVAEGPQKTAHYALCTGFMALGMMIPGMWSGWLQDHIGYVPFFGWVLLATVPSFVMAALIRVPDDFGMKKPEGDRP</sequence>
<gene>
    <name evidence="7" type="ORF">EV671_1001251</name>
</gene>
<evidence type="ECO:0000256" key="4">
    <source>
        <dbReference type="ARBA" id="ARBA00022989"/>
    </source>
</evidence>
<feature type="transmembrane region" description="Helical" evidence="6">
    <location>
        <begin position="12"/>
        <end position="34"/>
    </location>
</feature>
<dbReference type="InterPro" id="IPR004752">
    <property type="entry name" value="AmpG_permease/AT-1"/>
</dbReference>
<dbReference type="OrthoDB" id="9787815at2"/>
<dbReference type="Pfam" id="PF07690">
    <property type="entry name" value="MFS_1"/>
    <property type="match status" value="1"/>
</dbReference>
<feature type="transmembrane region" description="Helical" evidence="6">
    <location>
        <begin position="361"/>
        <end position="383"/>
    </location>
</feature>
<dbReference type="GO" id="GO:0022857">
    <property type="term" value="F:transmembrane transporter activity"/>
    <property type="evidence" value="ECO:0007669"/>
    <property type="project" value="InterPro"/>
</dbReference>
<evidence type="ECO:0000256" key="6">
    <source>
        <dbReference type="SAM" id="Phobius"/>
    </source>
</evidence>
<keyword evidence="5 6" id="KW-0472">Membrane</keyword>
<keyword evidence="4 6" id="KW-1133">Transmembrane helix</keyword>
<dbReference type="InterPro" id="IPR036259">
    <property type="entry name" value="MFS_trans_sf"/>
</dbReference>
<evidence type="ECO:0000256" key="5">
    <source>
        <dbReference type="ARBA" id="ARBA00023136"/>
    </source>
</evidence>
<organism evidence="7 8">
    <name type="scientific">Roseateles saccharophilus</name>
    <name type="common">Pseudomonas saccharophila</name>
    <dbReference type="NCBI Taxonomy" id="304"/>
    <lineage>
        <taxon>Bacteria</taxon>
        <taxon>Pseudomonadati</taxon>
        <taxon>Pseudomonadota</taxon>
        <taxon>Betaproteobacteria</taxon>
        <taxon>Burkholderiales</taxon>
        <taxon>Sphaerotilaceae</taxon>
        <taxon>Roseateles</taxon>
    </lineage>
</organism>
<keyword evidence="2" id="KW-0813">Transport</keyword>
<evidence type="ECO:0000256" key="3">
    <source>
        <dbReference type="ARBA" id="ARBA00022692"/>
    </source>
</evidence>
<dbReference type="EMBL" id="SMBU01000001">
    <property type="protein sequence ID" value="TCV04495.1"/>
    <property type="molecule type" value="Genomic_DNA"/>
</dbReference>
<feature type="transmembrane region" description="Helical" evidence="6">
    <location>
        <begin position="325"/>
        <end position="349"/>
    </location>
</feature>
<dbReference type="InterPro" id="IPR011701">
    <property type="entry name" value="MFS"/>
</dbReference>
<keyword evidence="3 6" id="KW-0812">Transmembrane</keyword>
<comment type="subcellular location">
    <subcellularLocation>
        <location evidence="1">Membrane</location>
        <topology evidence="1">Multi-pass membrane protein</topology>
    </subcellularLocation>
</comment>
<keyword evidence="8" id="KW-1185">Reference proteome</keyword>
<proteinExistence type="predicted"/>
<feature type="transmembrane region" description="Helical" evidence="6">
    <location>
        <begin position="172"/>
        <end position="193"/>
    </location>
</feature>
<dbReference type="Proteomes" id="UP000295110">
    <property type="component" value="Unassembled WGS sequence"/>
</dbReference>
<dbReference type="PANTHER" id="PTHR12778">
    <property type="entry name" value="SOLUTE CARRIER FAMILY 33 ACETYL-COA TRANSPORTER -RELATED"/>
    <property type="match status" value="1"/>
</dbReference>
<feature type="transmembrane region" description="Helical" evidence="6">
    <location>
        <begin position="389"/>
        <end position="411"/>
    </location>
</feature>
<feature type="transmembrane region" description="Helical" evidence="6">
    <location>
        <begin position="299"/>
        <end position="319"/>
    </location>
</feature>
<comment type="caution">
    <text evidence="7">The sequence shown here is derived from an EMBL/GenBank/DDBJ whole genome shotgun (WGS) entry which is preliminary data.</text>
</comment>
<evidence type="ECO:0000313" key="8">
    <source>
        <dbReference type="Proteomes" id="UP000295110"/>
    </source>
</evidence>
<feature type="transmembrane region" description="Helical" evidence="6">
    <location>
        <begin position="270"/>
        <end position="292"/>
    </location>
</feature>
<evidence type="ECO:0000313" key="7">
    <source>
        <dbReference type="EMBL" id="TCV04495.1"/>
    </source>
</evidence>
<dbReference type="SUPFAM" id="SSF103473">
    <property type="entry name" value="MFS general substrate transporter"/>
    <property type="match status" value="1"/>
</dbReference>
<protein>
    <submittedName>
        <fullName evidence="7">PAT family beta-lactamase induction signal transducer AmpG</fullName>
    </submittedName>
</protein>
<dbReference type="Gene3D" id="1.20.1250.20">
    <property type="entry name" value="MFS general substrate transporter like domains"/>
    <property type="match status" value="2"/>
</dbReference>
<dbReference type="RefSeq" id="WP_132569203.1">
    <property type="nucleotide sequence ID" value="NZ_CBCSGL010000004.1"/>
</dbReference>
<dbReference type="AlphaFoldDB" id="A0A4R3VMT9"/>
<feature type="transmembrane region" description="Helical" evidence="6">
    <location>
        <begin position="71"/>
        <end position="90"/>
    </location>
</feature>
<dbReference type="GO" id="GO:0016020">
    <property type="term" value="C:membrane"/>
    <property type="evidence" value="ECO:0007669"/>
    <property type="project" value="UniProtKB-SubCell"/>
</dbReference>
<evidence type="ECO:0000256" key="2">
    <source>
        <dbReference type="ARBA" id="ARBA00022448"/>
    </source>
</evidence>
<accession>A0A4R3VMT9</accession>
<name>A0A4R3VMT9_ROSSA</name>
<evidence type="ECO:0000256" key="1">
    <source>
        <dbReference type="ARBA" id="ARBA00004141"/>
    </source>
</evidence>
<feature type="transmembrane region" description="Helical" evidence="6">
    <location>
        <begin position="214"/>
        <end position="237"/>
    </location>
</feature>
<dbReference type="PANTHER" id="PTHR12778:SF10">
    <property type="entry name" value="MAJOR FACILITATOR SUPERFAMILY DOMAIN-CONTAINING PROTEIN 3"/>
    <property type="match status" value="1"/>
</dbReference>